<organism evidence="2">
    <name type="scientific">bioreactor metagenome</name>
    <dbReference type="NCBI Taxonomy" id="1076179"/>
    <lineage>
        <taxon>unclassified sequences</taxon>
        <taxon>metagenomes</taxon>
        <taxon>ecological metagenomes</taxon>
    </lineage>
</organism>
<dbReference type="SUPFAM" id="SSF56112">
    <property type="entry name" value="Protein kinase-like (PK-like)"/>
    <property type="match status" value="1"/>
</dbReference>
<dbReference type="Pfam" id="PF01636">
    <property type="entry name" value="APH"/>
    <property type="match status" value="1"/>
</dbReference>
<comment type="caution">
    <text evidence="2">The sequence shown here is derived from an EMBL/GenBank/DDBJ whole genome shotgun (WGS) entry which is preliminary data.</text>
</comment>
<dbReference type="InterPro" id="IPR002575">
    <property type="entry name" value="Aminoglycoside_PTrfase"/>
</dbReference>
<proteinExistence type="predicted"/>
<dbReference type="InterPro" id="IPR051678">
    <property type="entry name" value="AGP_Transferase"/>
</dbReference>
<dbReference type="PANTHER" id="PTHR21310:SF15">
    <property type="entry name" value="AMINOGLYCOSIDE PHOSPHOTRANSFERASE DOMAIN-CONTAINING PROTEIN"/>
    <property type="match status" value="1"/>
</dbReference>
<reference evidence="2" key="1">
    <citation type="submission" date="2019-08" db="EMBL/GenBank/DDBJ databases">
        <authorList>
            <person name="Kucharzyk K."/>
            <person name="Murdoch R.W."/>
            <person name="Higgins S."/>
            <person name="Loffler F."/>
        </authorList>
    </citation>
    <scope>NUCLEOTIDE SEQUENCE</scope>
</reference>
<accession>A0A644ZCR8</accession>
<dbReference type="Gene3D" id="3.90.1200.10">
    <property type="match status" value="1"/>
</dbReference>
<dbReference type="PANTHER" id="PTHR21310">
    <property type="entry name" value="AMINOGLYCOSIDE PHOSPHOTRANSFERASE-RELATED-RELATED"/>
    <property type="match status" value="1"/>
</dbReference>
<gene>
    <name evidence="2" type="ORF">SDC9_83111</name>
</gene>
<dbReference type="EMBL" id="VSSQ01007631">
    <property type="protein sequence ID" value="MPM36513.1"/>
    <property type="molecule type" value="Genomic_DNA"/>
</dbReference>
<evidence type="ECO:0000313" key="2">
    <source>
        <dbReference type="EMBL" id="MPM36513.1"/>
    </source>
</evidence>
<protein>
    <recommendedName>
        <fullName evidence="1">Aminoglycoside phosphotransferase domain-containing protein</fullName>
    </recommendedName>
</protein>
<dbReference type="Gene3D" id="3.30.200.20">
    <property type="entry name" value="Phosphorylase Kinase, domain 1"/>
    <property type="match status" value="1"/>
</dbReference>
<evidence type="ECO:0000259" key="1">
    <source>
        <dbReference type="Pfam" id="PF01636"/>
    </source>
</evidence>
<dbReference type="InterPro" id="IPR011009">
    <property type="entry name" value="Kinase-like_dom_sf"/>
</dbReference>
<dbReference type="CDD" id="cd05120">
    <property type="entry name" value="APH_ChoK_like"/>
    <property type="match status" value="1"/>
</dbReference>
<dbReference type="AlphaFoldDB" id="A0A644ZCR8"/>
<feature type="domain" description="Aminoglycoside phosphotransferase" evidence="1">
    <location>
        <begin position="34"/>
        <end position="251"/>
    </location>
</feature>
<sequence>MESQTKNKKTRAELQAMAERAFPGLTLAAAEDAVTELKEGWFNVAYDLRLSDGRNVILKIAPPRSAEVMTYERGIMTTEVNAMRLVATHPGIPVPQIYTFDTSLELCDAPYFFMEKLKGVNYEHVKQTLPPAEKAQIDREIGQIIQAINTFEGSYFGYEGNPDLRASNWPEAFLQICTVLLADGQRKHAELPVAYETVQSLIHAHASTLAEVSQPHLVHWDAWDSNFFVADGHISGILDFERAIWGDPLMEAQFRALAFGGVSESLRSYGKTTFTPAEDVRNHLYTLYLALVMKIECYYRNYDTNEVANISAAMLVSAAQWLQEHR</sequence>
<name>A0A644ZCR8_9ZZZZ</name>